<protein>
    <submittedName>
        <fullName evidence="3">Ribonuclease H-like domain-containing protein</fullName>
    </submittedName>
</protein>
<evidence type="ECO:0000256" key="1">
    <source>
        <dbReference type="SAM" id="MobiDB-lite"/>
    </source>
</evidence>
<dbReference type="InterPro" id="IPR013103">
    <property type="entry name" value="RVT_2"/>
</dbReference>
<feature type="region of interest" description="Disordered" evidence="1">
    <location>
        <begin position="344"/>
        <end position="365"/>
    </location>
</feature>
<reference evidence="3" key="1">
    <citation type="journal article" date="2019" name="Sci. Rep.">
        <title>Draft genome of Tanacetum cinerariifolium, the natural source of mosquito coil.</title>
        <authorList>
            <person name="Yamashiro T."/>
            <person name="Shiraishi A."/>
            <person name="Satake H."/>
            <person name="Nakayama K."/>
        </authorList>
    </citation>
    <scope>NUCLEOTIDE SEQUENCE</scope>
</reference>
<dbReference type="EMBL" id="BKCJ010008314">
    <property type="protein sequence ID" value="GEU81590.1"/>
    <property type="molecule type" value="Genomic_DNA"/>
</dbReference>
<sequence length="444" mass="49737">MVTRSRVGTTHPNPHYVGHVSTISPLPRSYKEAFNDPNWRNAMFDEYNALIKNKTWTSVSRPECANIVHCMRLFRHKFLADGTLSRYKARLVANGSTQVEGVDVDETFSLVVKSGTIRTVPRLAISRHWPVHQLDRKYAMEILERAHMVGCNPSRTPVDNESILGDGGTPQVCLYMHDPWEPHFSALKRILRAEAEYRGVANVVAETCWIQNLLRELHTPLSSATIVYCDNVSVVYLSSNPVQHQRTKHIEIDIHFVRDLVATGINKSLEKKGKEFIRDRLTKCLCFGLNNEIVIKATQSCKEGEASTKSTTTPSYDFLDDSTDLISTLICTTPITHVPASVHTPQVDVPTPPTPPIPPPPPTPQSMPQIVPKHAPAPTNDSPTVSIHPMVTRSRIETTHPNPCYAGHVSTISPLTWSSKEAFNDPNWQNAMFDEYNALIKNKT</sequence>
<proteinExistence type="predicted"/>
<dbReference type="CDD" id="cd09272">
    <property type="entry name" value="RNase_HI_RT_Ty1"/>
    <property type="match status" value="1"/>
</dbReference>
<dbReference type="AlphaFoldDB" id="A0A6L2N644"/>
<dbReference type="PANTHER" id="PTHR11439">
    <property type="entry name" value="GAG-POL-RELATED RETROTRANSPOSON"/>
    <property type="match status" value="1"/>
</dbReference>
<comment type="caution">
    <text evidence="3">The sequence shown here is derived from an EMBL/GenBank/DDBJ whole genome shotgun (WGS) entry which is preliminary data.</text>
</comment>
<accession>A0A6L2N644</accession>
<name>A0A6L2N644_TANCI</name>
<feature type="domain" description="Reverse transcriptase Ty1/copia-type" evidence="2">
    <location>
        <begin position="53"/>
        <end position="139"/>
    </location>
</feature>
<dbReference type="Pfam" id="PF07727">
    <property type="entry name" value="RVT_2"/>
    <property type="match status" value="1"/>
</dbReference>
<feature type="compositionally biased region" description="Pro residues" evidence="1">
    <location>
        <begin position="350"/>
        <end position="365"/>
    </location>
</feature>
<organism evidence="3">
    <name type="scientific">Tanacetum cinerariifolium</name>
    <name type="common">Dalmatian daisy</name>
    <name type="synonym">Chrysanthemum cinerariifolium</name>
    <dbReference type="NCBI Taxonomy" id="118510"/>
    <lineage>
        <taxon>Eukaryota</taxon>
        <taxon>Viridiplantae</taxon>
        <taxon>Streptophyta</taxon>
        <taxon>Embryophyta</taxon>
        <taxon>Tracheophyta</taxon>
        <taxon>Spermatophyta</taxon>
        <taxon>Magnoliopsida</taxon>
        <taxon>eudicotyledons</taxon>
        <taxon>Gunneridae</taxon>
        <taxon>Pentapetalae</taxon>
        <taxon>asterids</taxon>
        <taxon>campanulids</taxon>
        <taxon>Asterales</taxon>
        <taxon>Asteraceae</taxon>
        <taxon>Asteroideae</taxon>
        <taxon>Anthemideae</taxon>
        <taxon>Anthemidinae</taxon>
        <taxon>Tanacetum</taxon>
    </lineage>
</organism>
<evidence type="ECO:0000259" key="2">
    <source>
        <dbReference type="Pfam" id="PF07727"/>
    </source>
</evidence>
<gene>
    <name evidence="3" type="ORF">Tci_053568</name>
</gene>
<evidence type="ECO:0000313" key="3">
    <source>
        <dbReference type="EMBL" id="GEU81590.1"/>
    </source>
</evidence>
<dbReference type="PANTHER" id="PTHR11439:SF524">
    <property type="entry name" value="RNA-DIRECTED DNA POLYMERASE, PROTEIN KINASE RLK-PELLE-DLSV FAMILY"/>
    <property type="match status" value="1"/>
</dbReference>